<dbReference type="EMBL" id="CAXKWB010002763">
    <property type="protein sequence ID" value="CAL4067597.1"/>
    <property type="molecule type" value="Genomic_DNA"/>
</dbReference>
<feature type="non-terminal residue" evidence="2">
    <location>
        <position position="105"/>
    </location>
</feature>
<feature type="region of interest" description="Disordered" evidence="1">
    <location>
        <begin position="68"/>
        <end position="105"/>
    </location>
</feature>
<evidence type="ECO:0000313" key="2">
    <source>
        <dbReference type="EMBL" id="CAL4067597.1"/>
    </source>
</evidence>
<name>A0AAV2PZE4_MEGNR</name>
<feature type="non-terminal residue" evidence="2">
    <location>
        <position position="1"/>
    </location>
</feature>
<evidence type="ECO:0000256" key="1">
    <source>
        <dbReference type="SAM" id="MobiDB-lite"/>
    </source>
</evidence>
<reference evidence="2 3" key="1">
    <citation type="submission" date="2024-05" db="EMBL/GenBank/DDBJ databases">
        <authorList>
            <person name="Wallberg A."/>
        </authorList>
    </citation>
    <scope>NUCLEOTIDE SEQUENCE [LARGE SCALE GENOMIC DNA]</scope>
</reference>
<protein>
    <submittedName>
        <fullName evidence="2">Uncharacterized protein</fullName>
    </submittedName>
</protein>
<keyword evidence="3" id="KW-1185">Reference proteome</keyword>
<dbReference type="Proteomes" id="UP001497623">
    <property type="component" value="Unassembled WGS sequence"/>
</dbReference>
<accession>A0AAV2PZE4</accession>
<organism evidence="2 3">
    <name type="scientific">Meganyctiphanes norvegica</name>
    <name type="common">Northern krill</name>
    <name type="synonym">Thysanopoda norvegica</name>
    <dbReference type="NCBI Taxonomy" id="48144"/>
    <lineage>
        <taxon>Eukaryota</taxon>
        <taxon>Metazoa</taxon>
        <taxon>Ecdysozoa</taxon>
        <taxon>Arthropoda</taxon>
        <taxon>Crustacea</taxon>
        <taxon>Multicrustacea</taxon>
        <taxon>Malacostraca</taxon>
        <taxon>Eumalacostraca</taxon>
        <taxon>Eucarida</taxon>
        <taxon>Euphausiacea</taxon>
        <taxon>Euphausiidae</taxon>
        <taxon>Meganyctiphanes</taxon>
    </lineage>
</organism>
<proteinExistence type="predicted"/>
<comment type="caution">
    <text evidence="2">The sequence shown here is derived from an EMBL/GenBank/DDBJ whole genome shotgun (WGS) entry which is preliminary data.</text>
</comment>
<evidence type="ECO:0000313" key="3">
    <source>
        <dbReference type="Proteomes" id="UP001497623"/>
    </source>
</evidence>
<dbReference type="AlphaFoldDB" id="A0AAV2PZE4"/>
<gene>
    <name evidence="2" type="ORF">MNOR_LOCUS6624</name>
</gene>
<sequence>SNCPDAVDAAAVSISQLTFLSMALGVFSAVANIANNINNNNNNNNNNDDNNINSNNVNLAANANVGNQIDIQLPPGRRRKRLSDGRLLKMDPNGTENRKRSYKGN</sequence>